<dbReference type="AlphaFoldDB" id="A0A1U9KAY3"/>
<dbReference type="Proteomes" id="UP000188603">
    <property type="component" value="Chromosome"/>
</dbReference>
<dbReference type="SUPFAM" id="SSF53822">
    <property type="entry name" value="Periplasmic binding protein-like I"/>
    <property type="match status" value="1"/>
</dbReference>
<gene>
    <name evidence="6" type="ORF">B0W44_16755</name>
</gene>
<keyword evidence="7" id="KW-1185">Reference proteome</keyword>
<proteinExistence type="inferred from homology"/>
<dbReference type="PANTHER" id="PTHR46847">
    <property type="entry name" value="D-ALLOSE-BINDING PERIPLASMIC PROTEIN-RELATED"/>
    <property type="match status" value="1"/>
</dbReference>
<evidence type="ECO:0000256" key="3">
    <source>
        <dbReference type="ARBA" id="ARBA00022729"/>
    </source>
</evidence>
<reference evidence="6 7" key="1">
    <citation type="journal article" date="2015" name="Int. J. Syst. Evol. Microbiol.">
        <title>Novibacillus thermophilus gen. nov., sp. nov., a Gram-staining-negative and moderately thermophilic member of the family Thermoactinomycetaceae.</title>
        <authorList>
            <person name="Yang G."/>
            <person name="Chen J."/>
            <person name="Zhou S."/>
        </authorList>
    </citation>
    <scope>NUCLEOTIDE SEQUENCE [LARGE SCALE GENOMIC DNA]</scope>
    <source>
        <strain evidence="6 7">SG-1</strain>
    </source>
</reference>
<dbReference type="Gene3D" id="3.40.50.2300">
    <property type="match status" value="2"/>
</dbReference>
<feature type="domain" description="Periplasmic binding protein" evidence="5">
    <location>
        <begin position="46"/>
        <end position="332"/>
    </location>
</feature>
<dbReference type="RefSeq" id="WP_077721014.1">
    <property type="nucleotide sequence ID" value="NZ_CP019699.1"/>
</dbReference>
<dbReference type="PROSITE" id="PS51257">
    <property type="entry name" value="PROKAR_LIPOPROTEIN"/>
    <property type="match status" value="1"/>
</dbReference>
<protein>
    <submittedName>
        <fullName evidence="6">LacI family transcriptional regulator</fullName>
    </submittedName>
</protein>
<dbReference type="GO" id="GO:0030313">
    <property type="term" value="C:cell envelope"/>
    <property type="evidence" value="ECO:0007669"/>
    <property type="project" value="UniProtKB-SubCell"/>
</dbReference>
<name>A0A1U9KAY3_9BACL</name>
<evidence type="ECO:0000313" key="6">
    <source>
        <dbReference type="EMBL" id="AQS57151.1"/>
    </source>
</evidence>
<feature type="signal peptide" evidence="4">
    <location>
        <begin position="1"/>
        <end position="21"/>
    </location>
</feature>
<evidence type="ECO:0000259" key="5">
    <source>
        <dbReference type="Pfam" id="PF13407"/>
    </source>
</evidence>
<dbReference type="STRING" id="1471761.B0W44_16755"/>
<organism evidence="6 7">
    <name type="scientific">Novibacillus thermophilus</name>
    <dbReference type="NCBI Taxonomy" id="1471761"/>
    <lineage>
        <taxon>Bacteria</taxon>
        <taxon>Bacillati</taxon>
        <taxon>Bacillota</taxon>
        <taxon>Bacilli</taxon>
        <taxon>Bacillales</taxon>
        <taxon>Thermoactinomycetaceae</taxon>
        <taxon>Novibacillus</taxon>
    </lineage>
</organism>
<dbReference type="EMBL" id="CP019699">
    <property type="protein sequence ID" value="AQS57151.1"/>
    <property type="molecule type" value="Genomic_DNA"/>
</dbReference>
<sequence length="361" mass="38355">MKKKGLVLVSLVLALSMFLAACGNGADDGGATEGSNGGEEGEKFEIGFAIKTQDSPYFVTLVEAVEQYAEEQGWDVTVLDANGDVSQEAANIETFVSQGKDLIFIDAIEPDAVVPSINMAAEAGIGVINLDSGVSEEANDITTVYSDNRQNGRLVGLAYAEKMGDEEIKAIILSGQKGNVAGYERRTGLFAGILEGKLGVSEEEAWKLAEEFEEELSSKGKATNEEAKFSVVGQGWGAWTEEEGLAAAEDLITANPDLTTVLGENDQMLFGAMTALENAGIEGVDMVAAADGAQKAFDLIKEGKYFATGLNSPYLVAEKGIEIAKEILVDGKDPESYPEVTLTEPAAITQENVDEYYDHGF</sequence>
<dbReference type="InterPro" id="IPR025997">
    <property type="entry name" value="SBP_2_dom"/>
</dbReference>
<accession>A0A1U9KAY3</accession>
<dbReference type="GO" id="GO:0030246">
    <property type="term" value="F:carbohydrate binding"/>
    <property type="evidence" value="ECO:0007669"/>
    <property type="project" value="UniProtKB-ARBA"/>
</dbReference>
<dbReference type="PANTHER" id="PTHR46847:SF1">
    <property type="entry name" value="D-ALLOSE-BINDING PERIPLASMIC PROTEIN-RELATED"/>
    <property type="match status" value="1"/>
</dbReference>
<dbReference type="Pfam" id="PF13407">
    <property type="entry name" value="Peripla_BP_4"/>
    <property type="match status" value="1"/>
</dbReference>
<comment type="similarity">
    <text evidence="2">Belongs to the bacterial solute-binding protein 2 family.</text>
</comment>
<evidence type="ECO:0000256" key="2">
    <source>
        <dbReference type="ARBA" id="ARBA00007639"/>
    </source>
</evidence>
<comment type="subcellular location">
    <subcellularLocation>
        <location evidence="1">Cell envelope</location>
    </subcellularLocation>
</comment>
<evidence type="ECO:0000256" key="4">
    <source>
        <dbReference type="SAM" id="SignalP"/>
    </source>
</evidence>
<evidence type="ECO:0000256" key="1">
    <source>
        <dbReference type="ARBA" id="ARBA00004196"/>
    </source>
</evidence>
<feature type="chain" id="PRO_5039367347" evidence="4">
    <location>
        <begin position="22"/>
        <end position="361"/>
    </location>
</feature>
<dbReference type="InterPro" id="IPR028082">
    <property type="entry name" value="Peripla_BP_I"/>
</dbReference>
<dbReference type="KEGG" id="ntr:B0W44_16755"/>
<keyword evidence="3 4" id="KW-0732">Signal</keyword>
<evidence type="ECO:0000313" key="7">
    <source>
        <dbReference type="Proteomes" id="UP000188603"/>
    </source>
</evidence>
<dbReference type="OrthoDB" id="9814427at2"/>